<dbReference type="InterPro" id="IPR009647">
    <property type="entry name" value="PBP_C"/>
</dbReference>
<evidence type="ECO:0000259" key="12">
    <source>
        <dbReference type="Pfam" id="PF00905"/>
    </source>
</evidence>
<comment type="caution">
    <text evidence="15">The sequence shown here is derived from an EMBL/GenBank/DDBJ whole genome shotgun (WGS) entry which is preliminary data.</text>
</comment>
<evidence type="ECO:0000256" key="7">
    <source>
        <dbReference type="ARBA" id="ARBA00022679"/>
    </source>
</evidence>
<dbReference type="PANTHER" id="PTHR32282:SF15">
    <property type="entry name" value="PENICILLIN-BINDING PROTEIN 1C"/>
    <property type="match status" value="1"/>
</dbReference>
<dbReference type="Pfam" id="PF00905">
    <property type="entry name" value="Transpeptidase"/>
    <property type="match status" value="1"/>
</dbReference>
<feature type="domain" description="Glycosyl transferase family 51" evidence="13">
    <location>
        <begin position="36"/>
        <end position="204"/>
    </location>
</feature>
<comment type="similarity">
    <text evidence="3">In the N-terminal section; belongs to the glycosyltransferase 51 family.</text>
</comment>
<keyword evidence="4" id="KW-0121">Carboxypeptidase</keyword>
<dbReference type="InterPro" id="IPR001264">
    <property type="entry name" value="Glyco_trans_51"/>
</dbReference>
<keyword evidence="16" id="KW-1185">Reference proteome</keyword>
<dbReference type="PANTHER" id="PTHR32282">
    <property type="entry name" value="BINDING PROTEIN TRANSPEPTIDASE, PUTATIVE-RELATED"/>
    <property type="match status" value="1"/>
</dbReference>
<dbReference type="Gene3D" id="3.40.710.10">
    <property type="entry name" value="DD-peptidase/beta-lactamase superfamily"/>
    <property type="match status" value="1"/>
</dbReference>
<dbReference type="SUPFAM" id="SSF53955">
    <property type="entry name" value="Lysozyme-like"/>
    <property type="match status" value="1"/>
</dbReference>
<evidence type="ECO:0000313" key="15">
    <source>
        <dbReference type="EMBL" id="MEN3930074.1"/>
    </source>
</evidence>
<sequence>MIYKLSLGELDLSASKQNSTVVIDRNGQLLRPFTTSAGRWRLPVSMKDVDERYLMMLKAYEDRRFEQHHGVDFRSLARAGLQLLSNQKVISGGSTLTMQVARLLEPREQRTLGAKFQQLVRAFELERRFSKTEILELYLMMAPFGGNLEGIRAASFAYFGKEPQRLSYGEAALLVALPQSPETRRPDRYPNTALKARNRVLDKVVEAGIISEAEGERAKLEPIPNARFAFPNHAAHTAETLVAAKPKASIIRLSINKSLQQSLETLARDALLTIDPKANIAIFVLDNKSGEVLASVGSSDYMSSERSGAIDLTQAVRSPGSALKPFIYALAFENGIAHPETFLDDSPSRFGDYRPENFDLGYQGNVTARKALQLSLNIPSVELLSEVGAARFIQRLRQAGADIALPQESAPGLAVGLGGLGISLVDITRLYSGLARYGVMPELVWEADATSHAPIAESIITTDVAAWYVFDILQGAPPPENALAGRIAFKTGTSYGYRDAWAIGYDQRITIGVWVGRADNTPVAGLVGRQIAAPVLFDAFAHYGGEMQPLQRPKFALIATSSTLPPPLRHLRKDIPKTLDAALKPSLKIAYPLDGARVDLGYSGSQTDHTDLAMKVLGGKPPFIWIANGVPIGEADIRRQAFWKPDGAGFARISVMDADGQVDSVTVRIE</sequence>
<evidence type="ECO:0000256" key="3">
    <source>
        <dbReference type="ARBA" id="ARBA00007739"/>
    </source>
</evidence>
<dbReference type="InterPro" id="IPR001460">
    <property type="entry name" value="PCN-bd_Tpept"/>
</dbReference>
<keyword evidence="9" id="KW-0511">Multifunctional enzyme</keyword>
<evidence type="ECO:0000256" key="1">
    <source>
        <dbReference type="ARBA" id="ARBA00004752"/>
    </source>
</evidence>
<dbReference type="EMBL" id="JBBYXI010000001">
    <property type="protein sequence ID" value="MEN3930074.1"/>
    <property type="molecule type" value="Genomic_DNA"/>
</dbReference>
<gene>
    <name evidence="15" type="primary">pbpC</name>
    <name evidence="15" type="ORF">WJT86_03240</name>
</gene>
<keyword evidence="6" id="KW-0328">Glycosyltransferase</keyword>
<feature type="domain" description="Penicillin-binding protein transpeptidase" evidence="12">
    <location>
        <begin position="281"/>
        <end position="516"/>
    </location>
</feature>
<dbReference type="InterPro" id="IPR023346">
    <property type="entry name" value="Lysozyme-like_dom_sf"/>
</dbReference>
<proteinExistence type="inferred from homology"/>
<evidence type="ECO:0000259" key="13">
    <source>
        <dbReference type="Pfam" id="PF00912"/>
    </source>
</evidence>
<dbReference type="Pfam" id="PF06832">
    <property type="entry name" value="BiPBP_C"/>
    <property type="match status" value="1"/>
</dbReference>
<protein>
    <recommendedName>
        <fullName evidence="10">peptidoglycan glycosyltransferase</fullName>
        <ecNumber evidence="10">2.4.99.28</ecNumber>
    </recommendedName>
</protein>
<evidence type="ECO:0000313" key="16">
    <source>
        <dbReference type="Proteomes" id="UP001418637"/>
    </source>
</evidence>
<dbReference type="InterPro" id="IPR036950">
    <property type="entry name" value="PBP_transglycosylase"/>
</dbReference>
<dbReference type="SUPFAM" id="SSF56601">
    <property type="entry name" value="beta-lactamase/transpeptidase-like"/>
    <property type="match status" value="1"/>
</dbReference>
<evidence type="ECO:0000259" key="14">
    <source>
        <dbReference type="Pfam" id="PF06832"/>
    </source>
</evidence>
<dbReference type="NCBIfam" id="TIGR02073">
    <property type="entry name" value="PBP_1c"/>
    <property type="match status" value="1"/>
</dbReference>
<feature type="domain" description="Penicillin-binding C-terminal" evidence="14">
    <location>
        <begin position="580"/>
        <end position="667"/>
    </location>
</feature>
<evidence type="ECO:0000256" key="2">
    <source>
        <dbReference type="ARBA" id="ARBA00007090"/>
    </source>
</evidence>
<dbReference type="EC" id="2.4.99.28" evidence="10"/>
<dbReference type="Gene3D" id="1.10.3810.10">
    <property type="entry name" value="Biosynthetic peptidoglycan transglycosylase-like"/>
    <property type="match status" value="1"/>
</dbReference>
<accession>A0ABV0BGM6</accession>
<dbReference type="InterPro" id="IPR011815">
    <property type="entry name" value="PBP_1c"/>
</dbReference>
<organism evidence="15 16">
    <name type="scientific">Hohaiivirga grylli</name>
    <dbReference type="NCBI Taxonomy" id="3133970"/>
    <lineage>
        <taxon>Bacteria</taxon>
        <taxon>Pseudomonadati</taxon>
        <taxon>Pseudomonadota</taxon>
        <taxon>Alphaproteobacteria</taxon>
        <taxon>Hyphomicrobiales</taxon>
        <taxon>Methylobacteriaceae</taxon>
        <taxon>Hohaiivirga</taxon>
    </lineage>
</organism>
<keyword evidence="8" id="KW-0378">Hydrolase</keyword>
<name>A0ABV0BGM6_9HYPH</name>
<comment type="catalytic activity">
    <reaction evidence="11">
        <text>[GlcNAc-(1-&gt;4)-Mur2Ac(oyl-L-Ala-gamma-D-Glu-L-Lys-D-Ala-D-Ala)](n)-di-trans,octa-cis-undecaprenyl diphosphate + beta-D-GlcNAc-(1-&gt;4)-Mur2Ac(oyl-L-Ala-gamma-D-Glu-L-Lys-D-Ala-D-Ala)-di-trans,octa-cis-undecaprenyl diphosphate = [GlcNAc-(1-&gt;4)-Mur2Ac(oyl-L-Ala-gamma-D-Glu-L-Lys-D-Ala-D-Ala)](n+1)-di-trans,octa-cis-undecaprenyl diphosphate + di-trans,octa-cis-undecaprenyl diphosphate + H(+)</text>
        <dbReference type="Rhea" id="RHEA:23708"/>
        <dbReference type="Rhea" id="RHEA-COMP:9602"/>
        <dbReference type="Rhea" id="RHEA-COMP:9603"/>
        <dbReference type="ChEBI" id="CHEBI:15378"/>
        <dbReference type="ChEBI" id="CHEBI:58405"/>
        <dbReference type="ChEBI" id="CHEBI:60033"/>
        <dbReference type="ChEBI" id="CHEBI:78435"/>
        <dbReference type="EC" id="2.4.99.28"/>
    </reaction>
</comment>
<dbReference type="Pfam" id="PF00912">
    <property type="entry name" value="Transgly"/>
    <property type="match status" value="1"/>
</dbReference>
<dbReference type="InterPro" id="IPR012338">
    <property type="entry name" value="Beta-lactam/transpept-like"/>
</dbReference>
<dbReference type="InterPro" id="IPR050396">
    <property type="entry name" value="Glycosyltr_51/Transpeptidase"/>
</dbReference>
<evidence type="ECO:0000256" key="9">
    <source>
        <dbReference type="ARBA" id="ARBA00023268"/>
    </source>
</evidence>
<evidence type="ECO:0000256" key="8">
    <source>
        <dbReference type="ARBA" id="ARBA00022801"/>
    </source>
</evidence>
<keyword evidence="5" id="KW-0645">Protease</keyword>
<reference evidence="15 16" key="1">
    <citation type="submission" date="2024-04" db="EMBL/GenBank/DDBJ databases">
        <title>A novel species isolated from cricket.</title>
        <authorList>
            <person name="Wang H.-C."/>
        </authorList>
    </citation>
    <scope>NUCLEOTIDE SEQUENCE [LARGE SCALE GENOMIC DNA]</scope>
    <source>
        <strain evidence="15 16">WL0021</strain>
    </source>
</reference>
<comment type="pathway">
    <text evidence="1">Cell wall biogenesis; peptidoglycan biosynthesis.</text>
</comment>
<evidence type="ECO:0000256" key="6">
    <source>
        <dbReference type="ARBA" id="ARBA00022676"/>
    </source>
</evidence>
<evidence type="ECO:0000256" key="10">
    <source>
        <dbReference type="ARBA" id="ARBA00044770"/>
    </source>
</evidence>
<evidence type="ECO:0000256" key="4">
    <source>
        <dbReference type="ARBA" id="ARBA00022645"/>
    </source>
</evidence>
<comment type="similarity">
    <text evidence="2">In the C-terminal section; belongs to the transpeptidase family.</text>
</comment>
<dbReference type="Proteomes" id="UP001418637">
    <property type="component" value="Unassembled WGS sequence"/>
</dbReference>
<evidence type="ECO:0000256" key="11">
    <source>
        <dbReference type="ARBA" id="ARBA00049902"/>
    </source>
</evidence>
<evidence type="ECO:0000256" key="5">
    <source>
        <dbReference type="ARBA" id="ARBA00022670"/>
    </source>
</evidence>
<keyword evidence="7" id="KW-0808">Transferase</keyword>